<organism evidence="1 2">
    <name type="scientific">Mesorhizobium ventifaucium</name>
    <dbReference type="NCBI Taxonomy" id="666020"/>
    <lineage>
        <taxon>Bacteria</taxon>
        <taxon>Pseudomonadati</taxon>
        <taxon>Pseudomonadota</taxon>
        <taxon>Alphaproteobacteria</taxon>
        <taxon>Hyphomicrobiales</taxon>
        <taxon>Phyllobacteriaceae</taxon>
        <taxon>Mesorhizobium</taxon>
    </lineage>
</organism>
<protein>
    <recommendedName>
        <fullName evidence="3">HTH luxR-type domain-containing protein</fullName>
    </recommendedName>
</protein>
<dbReference type="EMBL" id="CAKXZS010000011">
    <property type="protein sequence ID" value="CAH2397546.1"/>
    <property type="molecule type" value="Genomic_DNA"/>
</dbReference>
<comment type="caution">
    <text evidence="1">The sequence shown here is derived from an EMBL/GenBank/DDBJ whole genome shotgun (WGS) entry which is preliminary data.</text>
</comment>
<dbReference type="Proteomes" id="UP001152604">
    <property type="component" value="Unassembled WGS sequence"/>
</dbReference>
<reference evidence="1" key="1">
    <citation type="submission" date="2022-03" db="EMBL/GenBank/DDBJ databases">
        <authorList>
            <person name="Brunel B."/>
        </authorList>
    </citation>
    <scope>NUCLEOTIDE SEQUENCE</scope>
    <source>
        <strain evidence="1">STM4922sample</strain>
    </source>
</reference>
<sequence>MPVLSLRERKLVQLILTGHPREITERLGTSSFSTGPRTCSHGQPTMNLLGGSRLWLELVRR</sequence>
<keyword evidence="2" id="KW-1185">Reference proteome</keyword>
<evidence type="ECO:0000313" key="2">
    <source>
        <dbReference type="Proteomes" id="UP001152604"/>
    </source>
</evidence>
<name>A0ABN8JNU1_9HYPH</name>
<accession>A0ABN8JNU1</accession>
<evidence type="ECO:0008006" key="3">
    <source>
        <dbReference type="Google" id="ProtNLM"/>
    </source>
</evidence>
<evidence type="ECO:0000313" key="1">
    <source>
        <dbReference type="EMBL" id="CAH2397546.1"/>
    </source>
</evidence>
<proteinExistence type="predicted"/>
<gene>
    <name evidence="1" type="ORF">MES4922_190280</name>
</gene>